<evidence type="ECO:0000313" key="1">
    <source>
        <dbReference type="EMBL" id="KAF4149983.1"/>
    </source>
</evidence>
<sequence length="63" mass="6460">MQIAVVVSGQSPRQLLVIVTLLHLATVVGSRWCSVASVSGYVAGSGSCELGCADVVTLVAWLT</sequence>
<dbReference type="EMBL" id="JAACNO010000105">
    <property type="protein sequence ID" value="KAF4149983.1"/>
    <property type="molecule type" value="Genomic_DNA"/>
</dbReference>
<protein>
    <submittedName>
        <fullName evidence="1">Uncharacterized protein</fullName>
    </submittedName>
</protein>
<name>A0A8S9VBD4_PHYIN</name>
<reference evidence="1" key="1">
    <citation type="submission" date="2020-03" db="EMBL/GenBank/DDBJ databases">
        <title>Hybrid Assembly of Korean Phytophthora infestans isolates.</title>
        <authorList>
            <person name="Prokchorchik M."/>
            <person name="Lee Y."/>
            <person name="Seo J."/>
            <person name="Cho J.-H."/>
            <person name="Park Y.-E."/>
            <person name="Jang D.-C."/>
            <person name="Im J.-S."/>
            <person name="Choi J.-G."/>
            <person name="Park H.-J."/>
            <person name="Lee G.-B."/>
            <person name="Lee Y.-G."/>
            <person name="Hong S.-Y."/>
            <person name="Cho K."/>
            <person name="Sohn K.H."/>
        </authorList>
    </citation>
    <scope>NUCLEOTIDE SEQUENCE</scope>
    <source>
        <strain evidence="1">KR_2_A2</strain>
    </source>
</reference>
<comment type="caution">
    <text evidence="1">The sequence shown here is derived from an EMBL/GenBank/DDBJ whole genome shotgun (WGS) entry which is preliminary data.</text>
</comment>
<proteinExistence type="predicted"/>
<accession>A0A8S9VBD4</accession>
<dbReference type="AlphaFoldDB" id="A0A8S9VBD4"/>
<gene>
    <name evidence="1" type="ORF">GN958_ATG00922</name>
</gene>
<evidence type="ECO:0000313" key="2">
    <source>
        <dbReference type="Proteomes" id="UP000704712"/>
    </source>
</evidence>
<dbReference type="Proteomes" id="UP000704712">
    <property type="component" value="Unassembled WGS sequence"/>
</dbReference>
<organism evidence="1 2">
    <name type="scientific">Phytophthora infestans</name>
    <name type="common">Potato late blight agent</name>
    <name type="synonym">Botrytis infestans</name>
    <dbReference type="NCBI Taxonomy" id="4787"/>
    <lineage>
        <taxon>Eukaryota</taxon>
        <taxon>Sar</taxon>
        <taxon>Stramenopiles</taxon>
        <taxon>Oomycota</taxon>
        <taxon>Peronosporomycetes</taxon>
        <taxon>Peronosporales</taxon>
        <taxon>Peronosporaceae</taxon>
        <taxon>Phytophthora</taxon>
    </lineage>
</organism>